<dbReference type="EMBL" id="KL142395">
    <property type="protein sequence ID" value="KDR70830.1"/>
    <property type="molecule type" value="Genomic_DNA"/>
</dbReference>
<dbReference type="HOGENOM" id="CLU_1906884_0_0_1"/>
<proteinExistence type="predicted"/>
<keyword evidence="1" id="KW-0812">Transmembrane</keyword>
<keyword evidence="1" id="KW-0472">Membrane</keyword>
<sequence length="133" mass="14003">MLAFCSPLASIPSANGFKNSAAVQLPVCKDKEKVGVGVVDLRSELVVEGHAPDRSAVLVPVAHGQNDNDNDYGTKSEIRRRWRWARSSSSSGSGLGSGTGFGPGWTIISAVLLVSVLMVLALRRSVHLETCAG</sequence>
<dbReference type="AlphaFoldDB" id="A0A067SIR4"/>
<reference evidence="3" key="1">
    <citation type="journal article" date="2014" name="Proc. Natl. Acad. Sci. U.S.A.">
        <title>Extensive sampling of basidiomycete genomes demonstrates inadequacy of the white-rot/brown-rot paradigm for wood decay fungi.</title>
        <authorList>
            <person name="Riley R."/>
            <person name="Salamov A.A."/>
            <person name="Brown D.W."/>
            <person name="Nagy L.G."/>
            <person name="Floudas D."/>
            <person name="Held B.W."/>
            <person name="Levasseur A."/>
            <person name="Lombard V."/>
            <person name="Morin E."/>
            <person name="Otillar R."/>
            <person name="Lindquist E.A."/>
            <person name="Sun H."/>
            <person name="LaButti K.M."/>
            <person name="Schmutz J."/>
            <person name="Jabbour D."/>
            <person name="Luo H."/>
            <person name="Baker S.E."/>
            <person name="Pisabarro A.G."/>
            <person name="Walton J.D."/>
            <person name="Blanchette R.A."/>
            <person name="Henrissat B."/>
            <person name="Martin F."/>
            <person name="Cullen D."/>
            <person name="Hibbett D.S."/>
            <person name="Grigoriev I.V."/>
        </authorList>
    </citation>
    <scope>NUCLEOTIDE SEQUENCE [LARGE SCALE GENOMIC DNA]</scope>
    <source>
        <strain evidence="3">CBS 339.88</strain>
    </source>
</reference>
<evidence type="ECO:0000256" key="1">
    <source>
        <dbReference type="SAM" id="Phobius"/>
    </source>
</evidence>
<name>A0A067SIR4_GALM3</name>
<feature type="transmembrane region" description="Helical" evidence="1">
    <location>
        <begin position="104"/>
        <end position="122"/>
    </location>
</feature>
<keyword evidence="3" id="KW-1185">Reference proteome</keyword>
<evidence type="ECO:0000313" key="2">
    <source>
        <dbReference type="EMBL" id="KDR70830.1"/>
    </source>
</evidence>
<accession>A0A067SIR4</accession>
<evidence type="ECO:0000313" key="3">
    <source>
        <dbReference type="Proteomes" id="UP000027222"/>
    </source>
</evidence>
<organism evidence="2 3">
    <name type="scientific">Galerina marginata (strain CBS 339.88)</name>
    <dbReference type="NCBI Taxonomy" id="685588"/>
    <lineage>
        <taxon>Eukaryota</taxon>
        <taxon>Fungi</taxon>
        <taxon>Dikarya</taxon>
        <taxon>Basidiomycota</taxon>
        <taxon>Agaricomycotina</taxon>
        <taxon>Agaricomycetes</taxon>
        <taxon>Agaricomycetidae</taxon>
        <taxon>Agaricales</taxon>
        <taxon>Agaricineae</taxon>
        <taxon>Strophariaceae</taxon>
        <taxon>Galerina</taxon>
    </lineage>
</organism>
<keyword evidence="1" id="KW-1133">Transmembrane helix</keyword>
<protein>
    <submittedName>
        <fullName evidence="2">Uncharacterized protein</fullName>
    </submittedName>
</protein>
<gene>
    <name evidence="2" type="ORF">GALMADRAFT_214217</name>
</gene>
<dbReference type="Proteomes" id="UP000027222">
    <property type="component" value="Unassembled WGS sequence"/>
</dbReference>